<sequence length="40" mass="4667">MPEGELFLVVCLSGDLFDLLHFGHEMPQKVLDAVLQRRRR</sequence>
<proteinExistence type="predicted"/>
<evidence type="ECO:0000313" key="1">
    <source>
        <dbReference type="EMBL" id="CCV03441.1"/>
    </source>
</evidence>
<dbReference type="EMBL" id="CAUM01000008">
    <property type="protein sequence ID" value="CCV03441.1"/>
    <property type="molecule type" value="Genomic_DNA"/>
</dbReference>
<keyword evidence="2" id="KW-1185">Reference proteome</keyword>
<organism evidence="1 2">
    <name type="scientific">Mesorhizobium metallidurans STM 2683</name>
    <dbReference type="NCBI Taxonomy" id="1297569"/>
    <lineage>
        <taxon>Bacteria</taxon>
        <taxon>Pseudomonadati</taxon>
        <taxon>Pseudomonadota</taxon>
        <taxon>Alphaproteobacteria</taxon>
        <taxon>Hyphomicrobiales</taxon>
        <taxon>Phyllobacteriaceae</taxon>
        <taxon>Mesorhizobium</taxon>
    </lineage>
</organism>
<protein>
    <submittedName>
        <fullName evidence="1">Uncharacterized protein</fullName>
    </submittedName>
</protein>
<dbReference type="AlphaFoldDB" id="M5EUS1"/>
<comment type="caution">
    <text evidence="1">The sequence shown here is derived from an EMBL/GenBank/DDBJ whole genome shotgun (WGS) entry which is preliminary data.</text>
</comment>
<name>M5EUS1_9HYPH</name>
<gene>
    <name evidence="1" type="ORF">MESS2_1050045</name>
</gene>
<evidence type="ECO:0000313" key="2">
    <source>
        <dbReference type="Proteomes" id="UP000012062"/>
    </source>
</evidence>
<dbReference type="Proteomes" id="UP000012062">
    <property type="component" value="Unassembled WGS sequence"/>
</dbReference>
<reference evidence="1 2" key="1">
    <citation type="submission" date="2013-02" db="EMBL/GenBank/DDBJ databases">
        <authorList>
            <person name="Genoscope - CEA"/>
        </authorList>
    </citation>
    <scope>NUCLEOTIDE SEQUENCE [LARGE SCALE GENOMIC DNA]</scope>
    <source>
        <strain evidence="1 2">STM 2683</strain>
    </source>
</reference>
<accession>M5EUS1</accession>